<dbReference type="PANTHER" id="PTHR10464">
    <property type="entry name" value="UREA TRANSPORTER"/>
    <property type="match status" value="1"/>
</dbReference>
<comment type="similarity">
    <text evidence="2">Belongs to the urea transporter family.</text>
</comment>
<feature type="transmembrane region" description="Helical" evidence="8">
    <location>
        <begin position="306"/>
        <end position="325"/>
    </location>
</feature>
<comment type="subcellular location">
    <subcellularLocation>
        <location evidence="1">Cell membrane</location>
        <topology evidence="1">Multi-pass membrane protein</topology>
    </subcellularLocation>
</comment>
<proteinExistence type="inferred from homology"/>
<comment type="caution">
    <text evidence="9">The sequence shown here is derived from an EMBL/GenBank/DDBJ whole genome shotgun (WGS) entry which is preliminary data.</text>
</comment>
<evidence type="ECO:0008006" key="11">
    <source>
        <dbReference type="Google" id="ProtNLM"/>
    </source>
</evidence>
<evidence type="ECO:0000313" key="9">
    <source>
        <dbReference type="EMBL" id="KAF7995044.1"/>
    </source>
</evidence>
<dbReference type="InterPro" id="IPR004937">
    <property type="entry name" value="Urea_transporter"/>
</dbReference>
<keyword evidence="10" id="KW-1185">Reference proteome</keyword>
<evidence type="ECO:0000313" key="10">
    <source>
        <dbReference type="Proteomes" id="UP000639338"/>
    </source>
</evidence>
<reference evidence="9 10" key="1">
    <citation type="submission" date="2020-08" db="EMBL/GenBank/DDBJ databases">
        <title>Aphidius gifuensis genome sequencing and assembly.</title>
        <authorList>
            <person name="Du Z."/>
        </authorList>
    </citation>
    <scope>NUCLEOTIDE SEQUENCE [LARGE SCALE GENOMIC DNA]</scope>
    <source>
        <strain evidence="9">YNYX2018</strain>
        <tissue evidence="9">Adults</tissue>
    </source>
</reference>
<feature type="transmembrane region" description="Helical" evidence="8">
    <location>
        <begin position="117"/>
        <end position="134"/>
    </location>
</feature>
<keyword evidence="6 8" id="KW-0472">Membrane</keyword>
<keyword evidence="3" id="KW-1003">Cell membrane</keyword>
<feature type="transmembrane region" description="Helical" evidence="8">
    <location>
        <begin position="257"/>
        <end position="277"/>
    </location>
</feature>
<protein>
    <recommendedName>
        <fullName evidence="11">Urea transporter</fullName>
    </recommendedName>
</protein>
<keyword evidence="5 8" id="KW-1133">Transmembrane helix</keyword>
<feature type="transmembrane region" description="Helical" evidence="8">
    <location>
        <begin position="21"/>
        <end position="42"/>
    </location>
</feature>
<evidence type="ECO:0000256" key="7">
    <source>
        <dbReference type="ARBA" id="ARBA00033993"/>
    </source>
</evidence>
<dbReference type="AlphaFoldDB" id="A0A835CTG8"/>
<dbReference type="Proteomes" id="UP000639338">
    <property type="component" value="Unassembled WGS sequence"/>
</dbReference>
<dbReference type="OrthoDB" id="426293at2759"/>
<dbReference type="GO" id="GO:0015204">
    <property type="term" value="F:urea transmembrane transporter activity"/>
    <property type="evidence" value="ECO:0007669"/>
    <property type="project" value="InterPro"/>
</dbReference>
<evidence type="ECO:0000256" key="6">
    <source>
        <dbReference type="ARBA" id="ARBA00023136"/>
    </source>
</evidence>
<evidence type="ECO:0000256" key="8">
    <source>
        <dbReference type="SAM" id="Phobius"/>
    </source>
</evidence>
<name>A0A835CTG8_APHGI</name>
<feature type="transmembrane region" description="Helical" evidence="8">
    <location>
        <begin position="93"/>
        <end position="111"/>
    </location>
</feature>
<dbReference type="Gene3D" id="1.10.3430.10">
    <property type="entry name" value="Ammonium transporter AmtB like domains"/>
    <property type="match status" value="1"/>
</dbReference>
<accession>A0A835CTG8</accession>
<organism evidence="9 10">
    <name type="scientific">Aphidius gifuensis</name>
    <name type="common">Parasitoid wasp</name>
    <dbReference type="NCBI Taxonomy" id="684658"/>
    <lineage>
        <taxon>Eukaryota</taxon>
        <taxon>Metazoa</taxon>
        <taxon>Ecdysozoa</taxon>
        <taxon>Arthropoda</taxon>
        <taxon>Hexapoda</taxon>
        <taxon>Insecta</taxon>
        <taxon>Pterygota</taxon>
        <taxon>Neoptera</taxon>
        <taxon>Endopterygota</taxon>
        <taxon>Hymenoptera</taxon>
        <taxon>Apocrita</taxon>
        <taxon>Ichneumonoidea</taxon>
        <taxon>Braconidae</taxon>
        <taxon>Aphidiinae</taxon>
        <taxon>Aphidius</taxon>
    </lineage>
</organism>
<keyword evidence="4 8" id="KW-0812">Transmembrane</keyword>
<feature type="transmembrane region" description="Helical" evidence="8">
    <location>
        <begin position="48"/>
        <end position="81"/>
    </location>
</feature>
<evidence type="ECO:0000256" key="3">
    <source>
        <dbReference type="ARBA" id="ARBA00022475"/>
    </source>
</evidence>
<dbReference type="EMBL" id="JACMRX010000002">
    <property type="protein sequence ID" value="KAF7995044.1"/>
    <property type="molecule type" value="Genomic_DNA"/>
</dbReference>
<evidence type="ECO:0000256" key="4">
    <source>
        <dbReference type="ARBA" id="ARBA00022692"/>
    </source>
</evidence>
<evidence type="ECO:0000256" key="1">
    <source>
        <dbReference type="ARBA" id="ARBA00004651"/>
    </source>
</evidence>
<gene>
    <name evidence="9" type="ORF">HCN44_004516</name>
</gene>
<evidence type="ECO:0000256" key="2">
    <source>
        <dbReference type="ARBA" id="ARBA00005914"/>
    </source>
</evidence>
<comment type="catalytic activity">
    <reaction evidence="7">
        <text>urea(in) = urea(out)</text>
        <dbReference type="Rhea" id="RHEA:32799"/>
        <dbReference type="ChEBI" id="CHEBI:16199"/>
    </reaction>
</comment>
<dbReference type="GO" id="GO:0005886">
    <property type="term" value="C:plasma membrane"/>
    <property type="evidence" value="ECO:0007669"/>
    <property type="project" value="UniProtKB-SubCell"/>
</dbReference>
<sequence>MGDFSLLRDTLSKKKNEKQTAFWTILSLIDSLLRGFGQVVFANNPISGMLIIGALGLTVTGVAIAGVATGVLGLLISVLIGGSPEHIENGLTVYNPLLIGAVTYSIFPTQYGNWDSFAILITLVSAIASVYLARSFANGKYPCITWPFNILQIMILLILMEQANDHPTNYLEKNTTELIQNKSTIINNNPDWGLVFRGILTSASQVFAVDNVAVGSTIYLAILIYSPVTAAFSFTGAFIGTISALGLGVPYDTIYSGLWGYNSLLTCSSLGGIFMVLNSQSIPLTFIAGVFTVFLQYIIYQFFIRIQLAVLTVPFVTTVWLFMGLRESEDNTFLYPVISTFPEDIRFNFFHHNQFSLDLASSNSVDENYGKSSISVFPDTKQ</sequence>
<dbReference type="InterPro" id="IPR029020">
    <property type="entry name" value="Ammonium/urea_transptr"/>
</dbReference>
<dbReference type="PANTHER" id="PTHR10464:SF4">
    <property type="entry name" value="UREA TRANSPORTER"/>
    <property type="match status" value="1"/>
</dbReference>
<feature type="transmembrane region" description="Helical" evidence="8">
    <location>
        <begin position="284"/>
        <end position="300"/>
    </location>
</feature>
<feature type="transmembrane region" description="Helical" evidence="8">
    <location>
        <begin position="141"/>
        <end position="160"/>
    </location>
</feature>
<dbReference type="Pfam" id="PF03253">
    <property type="entry name" value="UT"/>
    <property type="match status" value="1"/>
</dbReference>
<evidence type="ECO:0000256" key="5">
    <source>
        <dbReference type="ARBA" id="ARBA00022989"/>
    </source>
</evidence>